<evidence type="ECO:0000313" key="1">
    <source>
        <dbReference type="Proteomes" id="UP000095283"/>
    </source>
</evidence>
<evidence type="ECO:0000313" key="2">
    <source>
        <dbReference type="WBParaSite" id="Hba_12233"/>
    </source>
</evidence>
<dbReference type="Proteomes" id="UP000095283">
    <property type="component" value="Unplaced"/>
</dbReference>
<proteinExistence type="predicted"/>
<dbReference type="WBParaSite" id="Hba_12233">
    <property type="protein sequence ID" value="Hba_12233"/>
    <property type="gene ID" value="Hba_12233"/>
</dbReference>
<keyword evidence="1" id="KW-1185">Reference proteome</keyword>
<dbReference type="AlphaFoldDB" id="A0A1I7X3X9"/>
<name>A0A1I7X3X9_HETBA</name>
<sequence length="137" mass="15243">MENLIHAETEIHVRSYTPIQSCFDVFSTKTIVCLNLEIRGICRSTTADFGSLIPITFSSKEHMGTVITTGLHDAGIRTKSKHEKENCVDSTFNTNKISVDHVYSMRSDLSTDDVQAFEAEEFVLGHIPLIPPPKSMA</sequence>
<protein>
    <submittedName>
        <fullName evidence="2">Ovule protein</fullName>
    </submittedName>
</protein>
<organism evidence="1 2">
    <name type="scientific">Heterorhabditis bacteriophora</name>
    <name type="common">Entomopathogenic nematode worm</name>
    <dbReference type="NCBI Taxonomy" id="37862"/>
    <lineage>
        <taxon>Eukaryota</taxon>
        <taxon>Metazoa</taxon>
        <taxon>Ecdysozoa</taxon>
        <taxon>Nematoda</taxon>
        <taxon>Chromadorea</taxon>
        <taxon>Rhabditida</taxon>
        <taxon>Rhabditina</taxon>
        <taxon>Rhabditomorpha</taxon>
        <taxon>Strongyloidea</taxon>
        <taxon>Heterorhabditidae</taxon>
        <taxon>Heterorhabditis</taxon>
    </lineage>
</organism>
<reference evidence="2" key="1">
    <citation type="submission" date="2016-11" db="UniProtKB">
        <authorList>
            <consortium name="WormBaseParasite"/>
        </authorList>
    </citation>
    <scope>IDENTIFICATION</scope>
</reference>
<accession>A0A1I7X3X9</accession>